<keyword evidence="5" id="KW-1185">Reference proteome</keyword>
<dbReference type="InterPro" id="IPR004038">
    <property type="entry name" value="Ribosomal_eL8/eL30/eS12/Gad45"/>
</dbReference>
<dbReference type="GO" id="GO:0003723">
    <property type="term" value="F:RNA binding"/>
    <property type="evidence" value="ECO:0007669"/>
    <property type="project" value="InterPro"/>
</dbReference>
<sequence length="172" mass="19602">KVEEMKEDTTELSHVEDEIEMEGEEAITNKSAIADPIFGGKLLERCLKLVKKVQEYEKEERKEKGSKKVRYIRRGVHEVTKSIRKGQTGLVLIACDIHPVDIIAHIPILCEEKNIYYGYLGSKKTLGTICKSKRPASVLMISFNSESSVQDKPFYSIYSKVISNIKKVHPYI</sequence>
<dbReference type="PRINTS" id="PR00881">
    <property type="entry name" value="L7ARS6FAMILY"/>
</dbReference>
<dbReference type="RefSeq" id="XP_626659.1">
    <property type="nucleotide sequence ID" value="XM_626659.1"/>
</dbReference>
<dbReference type="KEGG" id="cpv:cgd3_760"/>
<dbReference type="Gene3D" id="3.30.1330.30">
    <property type="match status" value="1"/>
</dbReference>
<dbReference type="InterPro" id="IPR018492">
    <property type="entry name" value="Ribosomal_eL8/Nhp2"/>
</dbReference>
<evidence type="ECO:0000256" key="2">
    <source>
        <dbReference type="ARBA" id="ARBA00023274"/>
    </source>
</evidence>
<evidence type="ECO:0000313" key="4">
    <source>
        <dbReference type="EMBL" id="EAK89293.1"/>
    </source>
</evidence>
<accession>Q5CV05</accession>
<comment type="caution">
    <text evidence="4">The sequence shown here is derived from an EMBL/GenBank/DDBJ whole genome shotgun (WGS) entry which is preliminary data.</text>
</comment>
<dbReference type="OMA" id="EDNYEAR"/>
<dbReference type="GO" id="GO:1990904">
    <property type="term" value="C:ribonucleoprotein complex"/>
    <property type="evidence" value="ECO:0007669"/>
    <property type="project" value="UniProtKB-KW"/>
</dbReference>
<keyword evidence="2" id="KW-0687">Ribonucleoprotein</keyword>
<dbReference type="SUPFAM" id="SSF55315">
    <property type="entry name" value="L30e-like"/>
    <property type="match status" value="1"/>
</dbReference>
<evidence type="ECO:0000256" key="1">
    <source>
        <dbReference type="ARBA" id="ARBA00007337"/>
    </source>
</evidence>
<dbReference type="AlphaFoldDB" id="Q5CV05"/>
<evidence type="ECO:0000259" key="3">
    <source>
        <dbReference type="Pfam" id="PF01248"/>
    </source>
</evidence>
<dbReference type="InterPro" id="IPR029064">
    <property type="entry name" value="Ribosomal_eL30-like_sf"/>
</dbReference>
<feature type="domain" description="Ribosomal protein eL8/eL30/eS12/Gadd45" evidence="3">
    <location>
        <begin position="62"/>
        <end position="148"/>
    </location>
</feature>
<dbReference type="InParanoid" id="Q5CV05"/>
<dbReference type="Pfam" id="PF01248">
    <property type="entry name" value="Ribosomal_L7Ae"/>
    <property type="match status" value="1"/>
</dbReference>
<gene>
    <name evidence="4" type="ORF">cgd3_760</name>
</gene>
<comment type="similarity">
    <text evidence="1">Belongs to the eukaryotic ribosomal protein eL8 family.</text>
</comment>
<dbReference type="Proteomes" id="UP000006726">
    <property type="component" value="Chromosome 3"/>
</dbReference>
<feature type="non-terminal residue" evidence="4">
    <location>
        <position position="1"/>
    </location>
</feature>
<dbReference type="STRING" id="353152.Q5CV05"/>
<name>Q5CV05_CRYPI</name>
<dbReference type="PANTHER" id="PTHR23105">
    <property type="entry name" value="RIBOSOMAL PROTEIN L7AE FAMILY MEMBER"/>
    <property type="match status" value="1"/>
</dbReference>
<reference evidence="4 5" key="1">
    <citation type="journal article" date="2004" name="Science">
        <title>Complete genome sequence of the apicomplexan, Cryptosporidium parvum.</title>
        <authorList>
            <person name="Abrahamsen M.S."/>
            <person name="Templeton T.J."/>
            <person name="Enomoto S."/>
            <person name="Abrahante J.E."/>
            <person name="Zhu G."/>
            <person name="Lancto C.A."/>
            <person name="Deng M."/>
            <person name="Liu C."/>
            <person name="Widmer G."/>
            <person name="Tzipori S."/>
            <person name="Buck G.A."/>
            <person name="Xu P."/>
            <person name="Bankier A.T."/>
            <person name="Dear P.H."/>
            <person name="Konfortov B.A."/>
            <person name="Spriggs H.F."/>
            <person name="Iyer L."/>
            <person name="Anantharaman V."/>
            <person name="Aravind L."/>
            <person name="Kapur V."/>
        </authorList>
    </citation>
    <scope>NUCLEOTIDE SEQUENCE [LARGE SCALE GENOMIC DNA]</scope>
    <source>
        <strain evidence="5">Iowa II</strain>
    </source>
</reference>
<proteinExistence type="inferred from homology"/>
<evidence type="ECO:0000313" key="5">
    <source>
        <dbReference type="Proteomes" id="UP000006726"/>
    </source>
</evidence>
<organism evidence="4 5">
    <name type="scientific">Cryptosporidium parvum (strain Iowa II)</name>
    <dbReference type="NCBI Taxonomy" id="353152"/>
    <lineage>
        <taxon>Eukaryota</taxon>
        <taxon>Sar</taxon>
        <taxon>Alveolata</taxon>
        <taxon>Apicomplexa</taxon>
        <taxon>Conoidasida</taxon>
        <taxon>Coccidia</taxon>
        <taxon>Eucoccidiorida</taxon>
        <taxon>Eimeriorina</taxon>
        <taxon>Cryptosporidiidae</taxon>
        <taxon>Cryptosporidium</taxon>
    </lineage>
</organism>
<dbReference type="OrthoDB" id="5364946at2759"/>
<dbReference type="EMBL" id="AAEE01000004">
    <property type="protein sequence ID" value="EAK89293.1"/>
    <property type="molecule type" value="Genomic_DNA"/>
</dbReference>
<protein>
    <submittedName>
        <fullName evidence="4">HMG-like nuclear protein, Nhp2p, pelota RNA binding domain containing protein</fullName>
    </submittedName>
</protein>
<dbReference type="GeneID" id="3373811"/>
<dbReference type="InterPro" id="IPR050257">
    <property type="entry name" value="eL8/uL1-like"/>
</dbReference>